<dbReference type="SUPFAM" id="SSF55874">
    <property type="entry name" value="ATPase domain of HSP90 chaperone/DNA topoisomerase II/histidine kinase"/>
    <property type="match status" value="1"/>
</dbReference>
<feature type="domain" description="Histidine kinase" evidence="8">
    <location>
        <begin position="326"/>
        <end position="517"/>
    </location>
</feature>
<dbReference type="InterPro" id="IPR003594">
    <property type="entry name" value="HATPase_dom"/>
</dbReference>
<evidence type="ECO:0000259" key="8">
    <source>
        <dbReference type="PROSITE" id="PS50109"/>
    </source>
</evidence>
<gene>
    <name evidence="9" type="ORF">E2L03_17825</name>
</gene>
<dbReference type="Pfam" id="PF00989">
    <property type="entry name" value="PAS"/>
    <property type="match status" value="1"/>
</dbReference>
<dbReference type="PANTHER" id="PTHR40448:SF1">
    <property type="entry name" value="TWO-COMPONENT SENSOR HISTIDINE KINASE"/>
    <property type="match status" value="1"/>
</dbReference>
<evidence type="ECO:0000256" key="3">
    <source>
        <dbReference type="ARBA" id="ARBA00022741"/>
    </source>
</evidence>
<dbReference type="SUPFAM" id="SSF103190">
    <property type="entry name" value="Sensory domain-like"/>
    <property type="match status" value="1"/>
</dbReference>
<keyword evidence="7" id="KW-0472">Membrane</keyword>
<dbReference type="GO" id="GO:0005524">
    <property type="term" value="F:ATP binding"/>
    <property type="evidence" value="ECO:0007669"/>
    <property type="project" value="UniProtKB-KW"/>
</dbReference>
<dbReference type="Proteomes" id="UP000298210">
    <property type="component" value="Unassembled WGS sequence"/>
</dbReference>
<dbReference type="AlphaFoldDB" id="A0A4Y7WFI4"/>
<evidence type="ECO:0000256" key="2">
    <source>
        <dbReference type="ARBA" id="ARBA00022679"/>
    </source>
</evidence>
<dbReference type="SUPFAM" id="SSF55890">
    <property type="entry name" value="Sporulation response regulatory protein Spo0B"/>
    <property type="match status" value="1"/>
</dbReference>
<keyword evidence="7" id="KW-0812">Transmembrane</keyword>
<evidence type="ECO:0000313" key="9">
    <source>
        <dbReference type="EMBL" id="TES46549.1"/>
    </source>
</evidence>
<dbReference type="SMART" id="SM00387">
    <property type="entry name" value="HATPase_c"/>
    <property type="match status" value="1"/>
</dbReference>
<dbReference type="PROSITE" id="PS50109">
    <property type="entry name" value="HIS_KIN"/>
    <property type="match status" value="1"/>
</dbReference>
<accession>A0A4Y7WFI4</accession>
<keyword evidence="7" id="KW-1133">Transmembrane helix</keyword>
<dbReference type="GO" id="GO:0042802">
    <property type="term" value="F:identical protein binding"/>
    <property type="evidence" value="ECO:0007669"/>
    <property type="project" value="TreeGrafter"/>
</dbReference>
<keyword evidence="1" id="KW-0597">Phosphoprotein</keyword>
<keyword evidence="5" id="KW-0067">ATP-binding</keyword>
<evidence type="ECO:0000256" key="7">
    <source>
        <dbReference type="SAM" id="Phobius"/>
    </source>
</evidence>
<organism evidence="9 10">
    <name type="scientific">Shouchella lehensis</name>
    <dbReference type="NCBI Taxonomy" id="300825"/>
    <lineage>
        <taxon>Bacteria</taxon>
        <taxon>Bacillati</taxon>
        <taxon>Bacillota</taxon>
        <taxon>Bacilli</taxon>
        <taxon>Bacillales</taxon>
        <taxon>Bacillaceae</taxon>
        <taxon>Shouchella</taxon>
    </lineage>
</organism>
<comment type="caution">
    <text evidence="9">The sequence shown here is derived from an EMBL/GenBank/DDBJ whole genome shotgun (WGS) entry which is preliminary data.</text>
</comment>
<evidence type="ECO:0000313" key="10">
    <source>
        <dbReference type="Proteomes" id="UP000298210"/>
    </source>
</evidence>
<dbReference type="InterPro" id="IPR016120">
    <property type="entry name" value="Sig_transdc_His_kin_SpoOB"/>
</dbReference>
<dbReference type="PANTHER" id="PTHR40448">
    <property type="entry name" value="TWO-COMPONENT SENSOR HISTIDINE KINASE"/>
    <property type="match status" value="1"/>
</dbReference>
<dbReference type="Gene3D" id="3.30.450.20">
    <property type="entry name" value="PAS domain"/>
    <property type="match status" value="2"/>
</dbReference>
<evidence type="ECO:0000256" key="6">
    <source>
        <dbReference type="ARBA" id="ARBA00023012"/>
    </source>
</evidence>
<dbReference type="InterPro" id="IPR036890">
    <property type="entry name" value="HATPase_C_sf"/>
</dbReference>
<dbReference type="InterPro" id="IPR029151">
    <property type="entry name" value="Sensor-like_sf"/>
</dbReference>
<dbReference type="GO" id="GO:0000155">
    <property type="term" value="F:phosphorelay sensor kinase activity"/>
    <property type="evidence" value="ECO:0007669"/>
    <property type="project" value="InterPro"/>
</dbReference>
<proteinExistence type="predicted"/>
<keyword evidence="3" id="KW-0547">Nucleotide-binding</keyword>
<evidence type="ECO:0000256" key="4">
    <source>
        <dbReference type="ARBA" id="ARBA00022777"/>
    </source>
</evidence>
<dbReference type="EMBL" id="SNUX01000004">
    <property type="protein sequence ID" value="TES46549.1"/>
    <property type="molecule type" value="Genomic_DNA"/>
</dbReference>
<evidence type="ECO:0000256" key="1">
    <source>
        <dbReference type="ARBA" id="ARBA00022553"/>
    </source>
</evidence>
<dbReference type="InterPro" id="IPR005467">
    <property type="entry name" value="His_kinase_dom"/>
</dbReference>
<sequence length="521" mass="57919">MGEKRMTIRTRVLLVFSILVAILISLFTLVHAYFESVNLNQEYKQLSRQTANALSFMPALANALHENDVSEVQGIIDRVRLQANNPIVFVLDHNGKDMLSGKEDETRHSLQATLVFGSYRTERTIVHGEEVIQTTAPIYDQLGDAEQLIGAVRVSYPLESIHEVLYERLWRNALVGLAGLVLSLLCAGIISSSIQRDTFGHEPALIATLYKEREALLQSLNEGICAVNEHGDVTLFNPAAAFILSADEANKDVLHKLGLFESLHKGQSLFDDMRNISGKSLVVNCHPIYENKKRVGAICSFRDFTEMKQVKETMAQMQAQSDGLRAQTHEFRNKLYVLMGLLQLGKQEEALSFIVNETSVQRTQTIPLFQKITDVGVQALLLAKMARAAEKHVHLSIEESSELHTIERIPIADLSTIIGNVLDNAIEAVVHTEKKDVLFFASDAGDEWVIDIYDSGKGFKENQKQFLQPGVSTKGEGRGFGLSNVQQALKKWNGVMEIDGLPHVGGTVVSIYIPKTEGDKR</sequence>
<keyword evidence="2" id="KW-0808">Transferase</keyword>
<dbReference type="Pfam" id="PF02518">
    <property type="entry name" value="HATPase_c"/>
    <property type="match status" value="1"/>
</dbReference>
<evidence type="ECO:0000256" key="5">
    <source>
        <dbReference type="ARBA" id="ARBA00022840"/>
    </source>
</evidence>
<dbReference type="Gene3D" id="3.30.565.10">
    <property type="entry name" value="Histidine kinase-like ATPase, C-terminal domain"/>
    <property type="match status" value="1"/>
</dbReference>
<keyword evidence="4 9" id="KW-0418">Kinase</keyword>
<dbReference type="Gene3D" id="1.10.287.130">
    <property type="match status" value="1"/>
</dbReference>
<dbReference type="GO" id="GO:0006355">
    <property type="term" value="P:regulation of DNA-templated transcription"/>
    <property type="evidence" value="ECO:0007669"/>
    <property type="project" value="InterPro"/>
</dbReference>
<protein>
    <submittedName>
        <fullName evidence="9">Sensor histidine kinase</fullName>
    </submittedName>
</protein>
<reference evidence="9 10" key="1">
    <citation type="submission" date="2019-03" db="EMBL/GenBank/DDBJ databases">
        <authorList>
            <person name="Liu G."/>
        </authorList>
    </citation>
    <scope>NUCLEOTIDE SEQUENCE [LARGE SCALE GENOMIC DNA]</scope>
    <source>
        <strain evidence="9 10">DSM 19099</strain>
    </source>
</reference>
<name>A0A4Y7WFI4_9BACI</name>
<feature type="transmembrane region" description="Helical" evidence="7">
    <location>
        <begin position="12"/>
        <end position="34"/>
    </location>
</feature>
<dbReference type="InterPro" id="IPR013767">
    <property type="entry name" value="PAS_fold"/>
</dbReference>
<keyword evidence="6" id="KW-0902">Two-component regulatory system</keyword>